<protein>
    <submittedName>
        <fullName evidence="1">Uncharacterized protein</fullName>
    </submittedName>
</protein>
<dbReference type="Proteomes" id="UP000294299">
    <property type="component" value="Chromosome NFRAN"/>
</dbReference>
<keyword evidence="2" id="KW-1185">Reference proteome</keyword>
<proteinExistence type="predicted"/>
<sequence length="49" mass="5660">MVKNILPKCEICDVPVTDLVEPEVKKEGHIKEGKYIDNVWICVDCMKKK</sequence>
<accession>A0A484ICT0</accession>
<organism evidence="1 2">
    <name type="scientific">Candidatus Nitrosocosmicus franklandianus</name>
    <dbReference type="NCBI Taxonomy" id="1798806"/>
    <lineage>
        <taxon>Archaea</taxon>
        <taxon>Nitrososphaerota</taxon>
        <taxon>Nitrososphaeria</taxon>
        <taxon>Nitrososphaerales</taxon>
        <taxon>Nitrososphaeraceae</taxon>
        <taxon>Candidatus Nitrosocosmicus</taxon>
    </lineage>
</organism>
<evidence type="ECO:0000313" key="2">
    <source>
        <dbReference type="Proteomes" id="UP000294299"/>
    </source>
</evidence>
<reference evidence="1 2" key="1">
    <citation type="submission" date="2019-02" db="EMBL/GenBank/DDBJ databases">
        <authorList>
            <person name="Lehtovirta-Morley E L."/>
        </authorList>
    </citation>
    <scope>NUCLEOTIDE SEQUENCE [LARGE SCALE GENOMIC DNA]</scope>
    <source>
        <strain evidence="1">NFRAN1</strain>
    </source>
</reference>
<dbReference type="KEGG" id="nfn:NFRAN_2823"/>
<dbReference type="AlphaFoldDB" id="A0A484ICT0"/>
<dbReference type="EMBL" id="LR216287">
    <property type="protein sequence ID" value="VFJ15146.1"/>
    <property type="molecule type" value="Genomic_DNA"/>
</dbReference>
<gene>
    <name evidence="1" type="ORF">NFRAN_2823</name>
</gene>
<evidence type="ECO:0000313" key="1">
    <source>
        <dbReference type="EMBL" id="VFJ15146.1"/>
    </source>
</evidence>
<name>A0A484ICT0_9ARCH</name>